<evidence type="ECO:0000256" key="1">
    <source>
        <dbReference type="ARBA" id="ARBA00022553"/>
    </source>
</evidence>
<protein>
    <submittedName>
        <fullName evidence="4">Response regulator</fullName>
    </submittedName>
</protein>
<evidence type="ECO:0000313" key="5">
    <source>
        <dbReference type="Proteomes" id="UP001595636"/>
    </source>
</evidence>
<dbReference type="InterPro" id="IPR001789">
    <property type="entry name" value="Sig_transdc_resp-reg_receiver"/>
</dbReference>
<sequence length="242" mass="27529">MTRLNVLAIAPSAAQENLLRQQLALADQTDIRVFSHAADTLDYLHHHHADLLFTDLVLPDMRGFSFIRRMASLRHKPALVVVSDQPGVLLDSKCMQARLSGLEIIAQLRKPLQPTDITNALEKVRGQLVQRRQLRTPEQYYFSREELLLALQQQEIRTTGNDCGQPSGKADWIDSIEWQHPQLGKLQASQFRLAIELNGLQDAIRLSILNKPETLLAGRHFHPLSQQRCGRLQPWQRACRSA</sequence>
<organism evidence="4 5">
    <name type="scientific">Vogesella amnigena</name>
    <dbReference type="NCBI Taxonomy" id="1507449"/>
    <lineage>
        <taxon>Bacteria</taxon>
        <taxon>Pseudomonadati</taxon>
        <taxon>Pseudomonadota</taxon>
        <taxon>Betaproteobacteria</taxon>
        <taxon>Neisseriales</taxon>
        <taxon>Chromobacteriaceae</taxon>
        <taxon>Vogesella</taxon>
    </lineage>
</organism>
<proteinExistence type="predicted"/>
<dbReference type="Pfam" id="PF00072">
    <property type="entry name" value="Response_reg"/>
    <property type="match status" value="1"/>
</dbReference>
<dbReference type="PANTHER" id="PTHR44591:SF3">
    <property type="entry name" value="RESPONSE REGULATORY DOMAIN-CONTAINING PROTEIN"/>
    <property type="match status" value="1"/>
</dbReference>
<dbReference type="SUPFAM" id="SSF52172">
    <property type="entry name" value="CheY-like"/>
    <property type="match status" value="1"/>
</dbReference>
<dbReference type="Proteomes" id="UP001595636">
    <property type="component" value="Unassembled WGS sequence"/>
</dbReference>
<dbReference type="PANTHER" id="PTHR44591">
    <property type="entry name" value="STRESS RESPONSE REGULATOR PROTEIN 1"/>
    <property type="match status" value="1"/>
</dbReference>
<feature type="domain" description="Response regulatory" evidence="3">
    <location>
        <begin position="5"/>
        <end position="125"/>
    </location>
</feature>
<evidence type="ECO:0000259" key="3">
    <source>
        <dbReference type="PROSITE" id="PS50110"/>
    </source>
</evidence>
<evidence type="ECO:0000313" key="4">
    <source>
        <dbReference type="EMBL" id="MFC3627808.1"/>
    </source>
</evidence>
<comment type="caution">
    <text evidence="4">The sequence shown here is derived from an EMBL/GenBank/DDBJ whole genome shotgun (WGS) entry which is preliminary data.</text>
</comment>
<dbReference type="InterPro" id="IPR050595">
    <property type="entry name" value="Bact_response_regulator"/>
</dbReference>
<reference evidence="5" key="1">
    <citation type="journal article" date="2019" name="Int. J. Syst. Evol. Microbiol.">
        <title>The Global Catalogue of Microorganisms (GCM) 10K type strain sequencing project: providing services to taxonomists for standard genome sequencing and annotation.</title>
        <authorList>
            <consortium name="The Broad Institute Genomics Platform"/>
            <consortium name="The Broad Institute Genome Sequencing Center for Infectious Disease"/>
            <person name="Wu L."/>
            <person name="Ma J."/>
        </authorList>
    </citation>
    <scope>NUCLEOTIDE SEQUENCE [LARGE SCALE GENOMIC DNA]</scope>
    <source>
        <strain evidence="5">KCTC 42195</strain>
    </source>
</reference>
<accession>A0ABV7TYI4</accession>
<evidence type="ECO:0000256" key="2">
    <source>
        <dbReference type="PROSITE-ProRule" id="PRU00169"/>
    </source>
</evidence>
<name>A0ABV7TYI4_9NEIS</name>
<keyword evidence="5" id="KW-1185">Reference proteome</keyword>
<dbReference type="InterPro" id="IPR011006">
    <property type="entry name" value="CheY-like_superfamily"/>
</dbReference>
<gene>
    <name evidence="4" type="ORF">ACFOKJ_16930</name>
</gene>
<dbReference type="RefSeq" id="WP_390281839.1">
    <property type="nucleotide sequence ID" value="NZ_JBHRYH010000046.1"/>
</dbReference>
<dbReference type="Gene3D" id="3.40.50.2300">
    <property type="match status" value="1"/>
</dbReference>
<feature type="modified residue" description="4-aspartylphosphate" evidence="2">
    <location>
        <position position="55"/>
    </location>
</feature>
<dbReference type="PROSITE" id="PS50110">
    <property type="entry name" value="RESPONSE_REGULATORY"/>
    <property type="match status" value="1"/>
</dbReference>
<dbReference type="EMBL" id="JBHRYH010000046">
    <property type="protein sequence ID" value="MFC3627808.1"/>
    <property type="molecule type" value="Genomic_DNA"/>
</dbReference>
<keyword evidence="1 2" id="KW-0597">Phosphoprotein</keyword>